<feature type="transmembrane region" description="Helical" evidence="7">
    <location>
        <begin position="250"/>
        <end position="272"/>
    </location>
</feature>
<dbReference type="GO" id="GO:0005886">
    <property type="term" value="C:plasma membrane"/>
    <property type="evidence" value="ECO:0007669"/>
    <property type="project" value="UniProtKB-SubCell"/>
</dbReference>
<feature type="transmembrane region" description="Helical" evidence="7">
    <location>
        <begin position="165"/>
        <end position="185"/>
    </location>
</feature>
<feature type="transmembrane region" description="Helical" evidence="7">
    <location>
        <begin position="222"/>
        <end position="238"/>
    </location>
</feature>
<dbReference type="HOGENOM" id="CLU_047714_0_2_5"/>
<feature type="domain" description="Acyltransferase 3" evidence="8">
    <location>
        <begin position="16"/>
        <end position="336"/>
    </location>
</feature>
<dbReference type="EMBL" id="CP001016">
    <property type="protein sequence ID" value="ACB94467.1"/>
    <property type="molecule type" value="Genomic_DNA"/>
</dbReference>
<dbReference type="PANTHER" id="PTHR40074">
    <property type="entry name" value="O-ACETYLTRANSFERASE WECH"/>
    <property type="match status" value="1"/>
</dbReference>
<feature type="transmembrane region" description="Helical" evidence="7">
    <location>
        <begin position="133"/>
        <end position="153"/>
    </location>
</feature>
<sequence length="352" mass="39270">MSDDANIGDIHDKKRNAFLDFVKGIAIFLVVAVHTAAPFSVAYKKIPALDWQILNVYNSLSHVCVPLFVMTTGALLLPRKIERLDTFLLRRLPRSLIPLVGWVVIYSLVDSGGKATISDMTTAFFTASGKYHLWFLYMISGLYLVIPFLSAFYRAVNMSMKTQLLVIWFLCEAIQMAGILTHGAISGISFVTAQMANTYAGYLVLGAVLAEGNFVGKWWHGPAFFTSGMIAAGLTWFATDRQQSAVTTFIDYGSPFIIIMSVLAYLFLNWIWTRLRTDILLKPFVFLGKLSLGIYVLHLLILDFIWLHIANPLMYGGPGISFLPIITVTILVCVPIVLIGRRILLLNWLFGA</sequence>
<keyword evidence="4 7" id="KW-0812">Transmembrane</keyword>
<organism evidence="9 10">
    <name type="scientific">Beijerinckia indica subsp. indica (strain ATCC 9039 / DSM 1715 / NCIMB 8712)</name>
    <dbReference type="NCBI Taxonomy" id="395963"/>
    <lineage>
        <taxon>Bacteria</taxon>
        <taxon>Pseudomonadati</taxon>
        <taxon>Pseudomonadota</taxon>
        <taxon>Alphaproteobacteria</taxon>
        <taxon>Hyphomicrobiales</taxon>
        <taxon>Beijerinckiaceae</taxon>
        <taxon>Beijerinckia</taxon>
    </lineage>
</organism>
<evidence type="ECO:0000313" key="9">
    <source>
        <dbReference type="EMBL" id="ACB94467.1"/>
    </source>
</evidence>
<comment type="subcellular location">
    <subcellularLocation>
        <location evidence="1">Cell membrane</location>
        <topology evidence="1">Multi-pass membrane protein</topology>
    </subcellularLocation>
</comment>
<evidence type="ECO:0000256" key="7">
    <source>
        <dbReference type="SAM" id="Phobius"/>
    </source>
</evidence>
<dbReference type="KEGG" id="bid:Bind_0817"/>
<dbReference type="PANTHER" id="PTHR40074:SF2">
    <property type="entry name" value="O-ACETYLTRANSFERASE WECH"/>
    <property type="match status" value="1"/>
</dbReference>
<keyword evidence="9" id="KW-0012">Acyltransferase</keyword>
<feature type="transmembrane region" description="Helical" evidence="7">
    <location>
        <begin position="319"/>
        <end position="339"/>
    </location>
</feature>
<dbReference type="InterPro" id="IPR002656">
    <property type="entry name" value="Acyl_transf_3_dom"/>
</dbReference>
<dbReference type="eggNOG" id="COG3274">
    <property type="taxonomic scope" value="Bacteria"/>
</dbReference>
<keyword evidence="9" id="KW-0808">Transferase</keyword>
<protein>
    <submittedName>
        <fullName evidence="9">Acyltransferase 3</fullName>
    </submittedName>
</protein>
<accession>B2IH53</accession>
<dbReference type="STRING" id="395963.Bind_0817"/>
<dbReference type="OrthoDB" id="8206772at2"/>
<evidence type="ECO:0000259" key="8">
    <source>
        <dbReference type="Pfam" id="PF01757"/>
    </source>
</evidence>
<evidence type="ECO:0000256" key="2">
    <source>
        <dbReference type="ARBA" id="ARBA00007400"/>
    </source>
</evidence>
<keyword evidence="6 7" id="KW-0472">Membrane</keyword>
<feature type="transmembrane region" description="Helical" evidence="7">
    <location>
        <begin position="284"/>
        <end position="307"/>
    </location>
</feature>
<evidence type="ECO:0000256" key="1">
    <source>
        <dbReference type="ARBA" id="ARBA00004651"/>
    </source>
</evidence>
<dbReference type="AlphaFoldDB" id="B2IH53"/>
<feature type="transmembrane region" description="Helical" evidence="7">
    <location>
        <begin position="191"/>
        <end position="210"/>
    </location>
</feature>
<dbReference type="Proteomes" id="UP000001695">
    <property type="component" value="Chromosome"/>
</dbReference>
<feature type="transmembrane region" description="Helical" evidence="7">
    <location>
        <begin position="55"/>
        <end position="76"/>
    </location>
</feature>
<dbReference type="GO" id="GO:0016413">
    <property type="term" value="F:O-acetyltransferase activity"/>
    <property type="evidence" value="ECO:0007669"/>
    <property type="project" value="TreeGrafter"/>
</dbReference>
<gene>
    <name evidence="9" type="ordered locus">Bind_0817</name>
</gene>
<dbReference type="GO" id="GO:0009246">
    <property type="term" value="P:enterobacterial common antigen biosynthetic process"/>
    <property type="evidence" value="ECO:0007669"/>
    <property type="project" value="TreeGrafter"/>
</dbReference>
<keyword evidence="10" id="KW-1185">Reference proteome</keyword>
<dbReference type="Pfam" id="PF01757">
    <property type="entry name" value="Acyl_transf_3"/>
    <property type="match status" value="1"/>
</dbReference>
<dbReference type="RefSeq" id="WP_012383824.1">
    <property type="nucleotide sequence ID" value="NC_010581.1"/>
</dbReference>
<name>B2IH53_BEII9</name>
<evidence type="ECO:0000256" key="3">
    <source>
        <dbReference type="ARBA" id="ARBA00022475"/>
    </source>
</evidence>
<feature type="transmembrane region" description="Helical" evidence="7">
    <location>
        <begin position="21"/>
        <end position="43"/>
    </location>
</feature>
<evidence type="ECO:0000256" key="4">
    <source>
        <dbReference type="ARBA" id="ARBA00022692"/>
    </source>
</evidence>
<reference evidence="10" key="1">
    <citation type="submission" date="2008-03" db="EMBL/GenBank/DDBJ databases">
        <title>Complete sequence of chromosome of Beijerinckia indica subsp. indica ATCC 9039.</title>
        <authorList>
            <consortium name="US DOE Joint Genome Institute"/>
            <person name="Copeland A."/>
            <person name="Lucas S."/>
            <person name="Lapidus A."/>
            <person name="Glavina del Rio T."/>
            <person name="Dalin E."/>
            <person name="Tice H."/>
            <person name="Bruce D."/>
            <person name="Goodwin L."/>
            <person name="Pitluck S."/>
            <person name="LaButti K."/>
            <person name="Schmutz J."/>
            <person name="Larimer F."/>
            <person name="Land M."/>
            <person name="Hauser L."/>
            <person name="Kyrpides N."/>
            <person name="Mikhailova N."/>
            <person name="Dunfield P.F."/>
            <person name="Dedysh S.N."/>
            <person name="Liesack W."/>
            <person name="Saw J.H."/>
            <person name="Alam M."/>
            <person name="Chen Y."/>
            <person name="Murrell J.C."/>
            <person name="Richardson P."/>
        </authorList>
    </citation>
    <scope>NUCLEOTIDE SEQUENCE [LARGE SCALE GENOMIC DNA]</scope>
    <source>
        <strain evidence="10">ATCC 9039 / DSM 1715 / NCIMB 8712</strain>
    </source>
</reference>
<evidence type="ECO:0000256" key="6">
    <source>
        <dbReference type="ARBA" id="ARBA00023136"/>
    </source>
</evidence>
<proteinExistence type="inferred from homology"/>
<comment type="similarity">
    <text evidence="2">Belongs to the acyltransferase 3 family.</text>
</comment>
<keyword evidence="3" id="KW-1003">Cell membrane</keyword>
<evidence type="ECO:0000256" key="5">
    <source>
        <dbReference type="ARBA" id="ARBA00022989"/>
    </source>
</evidence>
<evidence type="ECO:0000313" key="10">
    <source>
        <dbReference type="Proteomes" id="UP000001695"/>
    </source>
</evidence>
<keyword evidence="5 7" id="KW-1133">Transmembrane helix</keyword>
<feature type="transmembrane region" description="Helical" evidence="7">
    <location>
        <begin position="96"/>
        <end position="113"/>
    </location>
</feature>
<reference evidence="9 10" key="2">
    <citation type="journal article" date="2010" name="J. Bacteriol.">
        <title>Complete genome sequence of Beijerinckia indica subsp. indica.</title>
        <authorList>
            <person name="Tamas I."/>
            <person name="Dedysh S.N."/>
            <person name="Liesack W."/>
            <person name="Stott M.B."/>
            <person name="Alam M."/>
            <person name="Murrell J.C."/>
            <person name="Dunfield P.F."/>
        </authorList>
    </citation>
    <scope>NUCLEOTIDE SEQUENCE [LARGE SCALE GENOMIC DNA]</scope>
    <source>
        <strain evidence="10">ATCC 9039 / DSM 1715 / NCIMB 8712</strain>
    </source>
</reference>